<reference evidence="5" key="1">
    <citation type="journal article" date="2019" name="Int. J. Syst. Evol. Microbiol.">
        <title>The Global Catalogue of Microorganisms (GCM) 10K type strain sequencing project: providing services to taxonomists for standard genome sequencing and annotation.</title>
        <authorList>
            <consortium name="The Broad Institute Genomics Platform"/>
            <consortium name="The Broad Institute Genome Sequencing Center for Infectious Disease"/>
            <person name="Wu L."/>
            <person name="Ma J."/>
        </authorList>
    </citation>
    <scope>NUCLEOTIDE SEQUENCE [LARGE SCALE GENOMIC DNA]</scope>
    <source>
        <strain evidence="5">JCM 17388</strain>
    </source>
</reference>
<dbReference type="Proteomes" id="UP001501251">
    <property type="component" value="Unassembled WGS sequence"/>
</dbReference>
<dbReference type="Pfam" id="PF00106">
    <property type="entry name" value="adh_short"/>
    <property type="match status" value="1"/>
</dbReference>
<comment type="similarity">
    <text evidence="1">Belongs to the short-chain dehydrogenases/reductases (SDR) family.</text>
</comment>
<evidence type="ECO:0000256" key="2">
    <source>
        <dbReference type="ARBA" id="ARBA00023002"/>
    </source>
</evidence>
<dbReference type="InterPro" id="IPR036291">
    <property type="entry name" value="NAD(P)-bd_dom_sf"/>
</dbReference>
<comment type="caution">
    <text evidence="4">The sequence shown here is derived from an EMBL/GenBank/DDBJ whole genome shotgun (WGS) entry which is preliminary data.</text>
</comment>
<proteinExistence type="inferred from homology"/>
<dbReference type="RefSeq" id="WP_344921973.1">
    <property type="nucleotide sequence ID" value="NZ_BAABAQ010000014.1"/>
</dbReference>
<evidence type="ECO:0000256" key="3">
    <source>
        <dbReference type="SAM" id="MobiDB-lite"/>
    </source>
</evidence>
<evidence type="ECO:0000313" key="4">
    <source>
        <dbReference type="EMBL" id="GAA4205001.1"/>
    </source>
</evidence>
<evidence type="ECO:0000313" key="5">
    <source>
        <dbReference type="Proteomes" id="UP001501251"/>
    </source>
</evidence>
<evidence type="ECO:0000256" key="1">
    <source>
        <dbReference type="ARBA" id="ARBA00006484"/>
    </source>
</evidence>
<dbReference type="PANTHER" id="PTHR24320">
    <property type="entry name" value="RETINOL DEHYDROGENASE"/>
    <property type="match status" value="1"/>
</dbReference>
<dbReference type="PRINTS" id="PR00081">
    <property type="entry name" value="GDHRDH"/>
</dbReference>
<keyword evidence="5" id="KW-1185">Reference proteome</keyword>
<feature type="region of interest" description="Disordered" evidence="3">
    <location>
        <begin position="245"/>
        <end position="264"/>
    </location>
</feature>
<accession>A0ABP8BEI1</accession>
<dbReference type="NCBIfam" id="NF004845">
    <property type="entry name" value="PRK06196.1"/>
    <property type="match status" value="1"/>
</dbReference>
<protein>
    <submittedName>
        <fullName evidence="4">SDR family NAD(P)-dependent oxidoreductase</fullName>
    </submittedName>
</protein>
<dbReference type="PANTHER" id="PTHR24320:SF148">
    <property type="entry name" value="NAD(P)-BINDING ROSSMANN-FOLD SUPERFAMILY PROTEIN"/>
    <property type="match status" value="1"/>
</dbReference>
<dbReference type="InterPro" id="IPR002347">
    <property type="entry name" value="SDR_fam"/>
</dbReference>
<dbReference type="SUPFAM" id="SSF51735">
    <property type="entry name" value="NAD(P)-binding Rossmann-fold domains"/>
    <property type="match status" value="1"/>
</dbReference>
<keyword evidence="2" id="KW-0560">Oxidoreductase</keyword>
<name>A0ABP8BEI1_9ACTN</name>
<dbReference type="EMBL" id="BAABAQ010000014">
    <property type="protein sequence ID" value="GAA4205001.1"/>
    <property type="molecule type" value="Genomic_DNA"/>
</dbReference>
<gene>
    <name evidence="4" type="ORF">GCM10022252_64820</name>
</gene>
<dbReference type="Gene3D" id="3.40.50.720">
    <property type="entry name" value="NAD(P)-binding Rossmann-like Domain"/>
    <property type="match status" value="1"/>
</dbReference>
<sequence>MTTSTPQTPLGTGYGPATTAGEVVAGVDLTGRIAIVTGGYSGLGVETVRALRTAGASVVVPVRNREKAAETLADIDGVQLEPMDLQDPASVDAFADRFLDADRPLHMLVNSAGIMAVPFSRDERGYESQFATNHLGHFQLTLRLWPALLRAGAAVGARVVAVSSWGHRRSDIVWDDVHFERRPYDPMSAYGQSKTANNLFAVELDRRGRDHGVRAFSLHPGMILTPLARHIGADDLRGMGVIDENGEPVIDPSRSMKTPPQGAATSVWCATSPQLDGHGGVYCENSDIAPLVPEGDDPVAAAVERVRTRESSFFGVMPYSIDPHSATRLWELSEKLTGVHA</sequence>
<organism evidence="4 5">
    <name type="scientific">Streptosporangium oxazolinicum</name>
    <dbReference type="NCBI Taxonomy" id="909287"/>
    <lineage>
        <taxon>Bacteria</taxon>
        <taxon>Bacillati</taxon>
        <taxon>Actinomycetota</taxon>
        <taxon>Actinomycetes</taxon>
        <taxon>Streptosporangiales</taxon>
        <taxon>Streptosporangiaceae</taxon>
        <taxon>Streptosporangium</taxon>
    </lineage>
</organism>